<accession>A0A4P9ZNR0</accession>
<keyword evidence="1" id="KW-0732">Signal</keyword>
<evidence type="ECO:0000256" key="1">
    <source>
        <dbReference type="SAM" id="SignalP"/>
    </source>
</evidence>
<dbReference type="EMBL" id="ML003285">
    <property type="protein sequence ID" value="RKP34251.1"/>
    <property type="molecule type" value="Genomic_DNA"/>
</dbReference>
<sequence>MVPMKPYFTTLAMCAILLAQPGRSSLTELGEMTNTVSGAQKGKWATACTYLKYIGHTVDYNKADSYIALSSDSPSEAISNGASFKTTASTSNEDVDDTAFSMLGHAYRTTYTNNYLNRGRRPQIRRHGPTLQIDTSQYDYFMVEPLSSSGRMRTTVVYQGPNPYQGRVNFPKHTLESTILTLNKGDPAESKAAEILYACARL</sequence>
<feature type="signal peptide" evidence="1">
    <location>
        <begin position="1"/>
        <end position="19"/>
    </location>
</feature>
<evidence type="ECO:0000313" key="2">
    <source>
        <dbReference type="EMBL" id="RKP34251.1"/>
    </source>
</evidence>
<organism evidence="2 3">
    <name type="scientific">Dimargaris cristalligena</name>
    <dbReference type="NCBI Taxonomy" id="215637"/>
    <lineage>
        <taxon>Eukaryota</taxon>
        <taxon>Fungi</taxon>
        <taxon>Fungi incertae sedis</taxon>
        <taxon>Zoopagomycota</taxon>
        <taxon>Kickxellomycotina</taxon>
        <taxon>Dimargaritomycetes</taxon>
        <taxon>Dimargaritales</taxon>
        <taxon>Dimargaritaceae</taxon>
        <taxon>Dimargaris</taxon>
    </lineage>
</organism>
<proteinExistence type="predicted"/>
<gene>
    <name evidence="2" type="ORF">BJ085DRAFT_38229</name>
</gene>
<keyword evidence="3" id="KW-1185">Reference proteome</keyword>
<protein>
    <submittedName>
        <fullName evidence="2">Uncharacterized protein</fullName>
    </submittedName>
</protein>
<dbReference type="AlphaFoldDB" id="A0A4P9ZNR0"/>
<dbReference type="Proteomes" id="UP000268162">
    <property type="component" value="Unassembled WGS sequence"/>
</dbReference>
<feature type="chain" id="PRO_5020188828" evidence="1">
    <location>
        <begin position="20"/>
        <end position="202"/>
    </location>
</feature>
<evidence type="ECO:0000313" key="3">
    <source>
        <dbReference type="Proteomes" id="UP000268162"/>
    </source>
</evidence>
<name>A0A4P9ZNR0_9FUNG</name>
<reference evidence="3" key="1">
    <citation type="journal article" date="2018" name="Nat. Microbiol.">
        <title>Leveraging single-cell genomics to expand the fungal tree of life.</title>
        <authorList>
            <person name="Ahrendt S.R."/>
            <person name="Quandt C.A."/>
            <person name="Ciobanu D."/>
            <person name="Clum A."/>
            <person name="Salamov A."/>
            <person name="Andreopoulos B."/>
            <person name="Cheng J.F."/>
            <person name="Woyke T."/>
            <person name="Pelin A."/>
            <person name="Henrissat B."/>
            <person name="Reynolds N.K."/>
            <person name="Benny G.L."/>
            <person name="Smith M.E."/>
            <person name="James T.Y."/>
            <person name="Grigoriev I.V."/>
        </authorList>
    </citation>
    <scope>NUCLEOTIDE SEQUENCE [LARGE SCALE GENOMIC DNA]</scope>
    <source>
        <strain evidence="3">RSA 468</strain>
    </source>
</reference>